<dbReference type="InterPro" id="IPR036388">
    <property type="entry name" value="WH-like_DNA-bd_sf"/>
</dbReference>
<dbReference type="AlphaFoldDB" id="A0A7H4MLS7"/>
<dbReference type="Proteomes" id="UP000254545">
    <property type="component" value="Unassembled WGS sequence"/>
</dbReference>
<evidence type="ECO:0008006" key="3">
    <source>
        <dbReference type="Google" id="ProtNLM"/>
    </source>
</evidence>
<organism evidence="1 2">
    <name type="scientific">Klebsiella variicola</name>
    <dbReference type="NCBI Taxonomy" id="244366"/>
    <lineage>
        <taxon>Bacteria</taxon>
        <taxon>Pseudomonadati</taxon>
        <taxon>Pseudomonadota</taxon>
        <taxon>Gammaproteobacteria</taxon>
        <taxon>Enterobacterales</taxon>
        <taxon>Enterobacteriaceae</taxon>
        <taxon>Klebsiella/Raoultella group</taxon>
        <taxon>Klebsiella</taxon>
        <taxon>Klebsiella pneumoniae complex</taxon>
    </lineage>
</organism>
<protein>
    <recommendedName>
        <fullName evidence="3">RNA polymerase sigma-70 region 4 domain-containing protein</fullName>
    </recommendedName>
</protein>
<reference evidence="1 2" key="1">
    <citation type="submission" date="2018-06" db="EMBL/GenBank/DDBJ databases">
        <authorList>
            <consortium name="Pathogen Informatics"/>
            <person name="Doyle S."/>
        </authorList>
    </citation>
    <scope>NUCLEOTIDE SEQUENCE [LARGE SCALE GENOMIC DNA]</scope>
    <source>
        <strain evidence="1 2">NCTC9177</strain>
    </source>
</reference>
<evidence type="ECO:0000313" key="1">
    <source>
        <dbReference type="EMBL" id="STS91277.1"/>
    </source>
</evidence>
<dbReference type="Gene3D" id="1.10.10.10">
    <property type="entry name" value="Winged helix-like DNA-binding domain superfamily/Winged helix DNA-binding domain"/>
    <property type="match status" value="1"/>
</dbReference>
<dbReference type="EMBL" id="UGKR01000003">
    <property type="protein sequence ID" value="STS91277.1"/>
    <property type="molecule type" value="Genomic_DNA"/>
</dbReference>
<proteinExistence type="predicted"/>
<gene>
    <name evidence="1" type="ORF">NCTC9177_05183</name>
</gene>
<sequence>MGIQSELIEFLERSIKDGANKARDIEIVKFYYGLNESPWPTLEETASRFGVGTRERIRQLLNSKFRNNVSQNSIPSLNDFIQNLQSREYWRLSDLEEQTYKSGLVGKESHLKGIFNLIEDVNLDCGFEFYTPELNRVTRNSIVTSKNIFLIRNSSIKSIEKLDQKSKRSPGSLRYCKLKLSKRRDWAVLFFRFIANCKLAYVLG</sequence>
<evidence type="ECO:0000313" key="2">
    <source>
        <dbReference type="Proteomes" id="UP000254545"/>
    </source>
</evidence>
<accession>A0A7H4MLS7</accession>
<name>A0A7H4MLS7_KLEVA</name>
<comment type="caution">
    <text evidence="1">The sequence shown here is derived from an EMBL/GenBank/DDBJ whole genome shotgun (WGS) entry which is preliminary data.</text>
</comment>